<keyword evidence="1" id="KW-0732">Signal</keyword>
<feature type="chain" id="PRO_5047045710" description="Secreted protein" evidence="1">
    <location>
        <begin position="31"/>
        <end position="185"/>
    </location>
</feature>
<protein>
    <recommendedName>
        <fullName evidence="4">Secreted protein</fullName>
    </recommendedName>
</protein>
<accession>A0ABQ3QUZ1</accession>
<dbReference type="RefSeq" id="WP_226599517.1">
    <property type="nucleotide sequence ID" value="NZ_BNDY01000017.1"/>
</dbReference>
<name>A0ABQ3QUZ1_9ACTN</name>
<sequence>MRPTPRLASAACAFTVAAAGLVFGAGSADATTPHEPLNATGSCSQSYLPLPDPVCQPGAYNPDVTQDTIDSTICVSGWTKTVRPPTSYTNPLKVQQISEYGYSDTSTADYEEDHLIPLELGGAPRDPQNLWPEPRYTTGGETAGDKDTIENKLKVSVCNGQVTLDDARQAIATDWTTALSAVGIG</sequence>
<gene>
    <name evidence="2" type="ORF">Sviol_54880</name>
</gene>
<proteinExistence type="predicted"/>
<dbReference type="Proteomes" id="UP001050808">
    <property type="component" value="Unassembled WGS sequence"/>
</dbReference>
<evidence type="ECO:0000256" key="1">
    <source>
        <dbReference type="SAM" id="SignalP"/>
    </source>
</evidence>
<evidence type="ECO:0000313" key="2">
    <source>
        <dbReference type="EMBL" id="GHI41080.1"/>
    </source>
</evidence>
<feature type="signal peptide" evidence="1">
    <location>
        <begin position="1"/>
        <end position="30"/>
    </location>
</feature>
<reference evidence="2" key="1">
    <citation type="submission" date="2024-05" db="EMBL/GenBank/DDBJ databases">
        <title>Whole genome shotgun sequence of Streptomyces violascens NBRC 12920.</title>
        <authorList>
            <person name="Komaki H."/>
            <person name="Tamura T."/>
        </authorList>
    </citation>
    <scope>NUCLEOTIDE SEQUENCE</scope>
    <source>
        <strain evidence="2">NBRC 12920</strain>
    </source>
</reference>
<evidence type="ECO:0008006" key="4">
    <source>
        <dbReference type="Google" id="ProtNLM"/>
    </source>
</evidence>
<keyword evidence="3" id="KW-1185">Reference proteome</keyword>
<organism evidence="2 3">
    <name type="scientific">Streptomyces violascens</name>
    <dbReference type="NCBI Taxonomy" id="67381"/>
    <lineage>
        <taxon>Bacteria</taxon>
        <taxon>Bacillati</taxon>
        <taxon>Actinomycetota</taxon>
        <taxon>Actinomycetes</taxon>
        <taxon>Kitasatosporales</taxon>
        <taxon>Streptomycetaceae</taxon>
        <taxon>Streptomyces</taxon>
    </lineage>
</organism>
<dbReference type="EMBL" id="BNDY01000017">
    <property type="protein sequence ID" value="GHI41080.1"/>
    <property type="molecule type" value="Genomic_DNA"/>
</dbReference>
<evidence type="ECO:0000313" key="3">
    <source>
        <dbReference type="Proteomes" id="UP001050808"/>
    </source>
</evidence>
<comment type="caution">
    <text evidence="2">The sequence shown here is derived from an EMBL/GenBank/DDBJ whole genome shotgun (WGS) entry which is preliminary data.</text>
</comment>